<gene>
    <name evidence="1" type="ORF">GCM10008027_11990</name>
</gene>
<organism evidence="1 2">
    <name type="scientific">Pseudoalteromonas gelatinilytica</name>
    <dbReference type="NCBI Taxonomy" id="1703256"/>
    <lineage>
        <taxon>Bacteria</taxon>
        <taxon>Pseudomonadati</taxon>
        <taxon>Pseudomonadota</taxon>
        <taxon>Gammaproteobacteria</taxon>
        <taxon>Alteromonadales</taxon>
        <taxon>Pseudoalteromonadaceae</taxon>
        <taxon>Pseudoalteromonas</taxon>
    </lineage>
</organism>
<keyword evidence="2" id="KW-1185">Reference proteome</keyword>
<dbReference type="Proteomes" id="UP000638462">
    <property type="component" value="Unassembled WGS sequence"/>
</dbReference>
<protein>
    <submittedName>
        <fullName evidence="1">Uncharacterized protein</fullName>
    </submittedName>
</protein>
<evidence type="ECO:0000313" key="1">
    <source>
        <dbReference type="EMBL" id="GGE88678.1"/>
    </source>
</evidence>
<comment type="caution">
    <text evidence="1">The sequence shown here is derived from an EMBL/GenBank/DDBJ whole genome shotgun (WGS) entry which is preliminary data.</text>
</comment>
<reference evidence="2" key="1">
    <citation type="journal article" date="2019" name="Int. J. Syst. Evol. Microbiol.">
        <title>The Global Catalogue of Microorganisms (GCM) 10K type strain sequencing project: providing services to taxonomists for standard genome sequencing and annotation.</title>
        <authorList>
            <consortium name="The Broad Institute Genomics Platform"/>
            <consortium name="The Broad Institute Genome Sequencing Center for Infectious Disease"/>
            <person name="Wu L."/>
            <person name="Ma J."/>
        </authorList>
    </citation>
    <scope>NUCLEOTIDE SEQUENCE [LARGE SCALE GENOMIC DNA]</scope>
    <source>
        <strain evidence="2">CGMCC 1.15394</strain>
    </source>
</reference>
<dbReference type="EMBL" id="BMIT01000003">
    <property type="protein sequence ID" value="GGE88678.1"/>
    <property type="molecule type" value="Genomic_DNA"/>
</dbReference>
<sequence>MYFTKKRASIKYKITTDTKDLKSKGFVFTPAKIDPTAPTNSDVTP</sequence>
<name>A0ABQ1TD91_9GAMM</name>
<evidence type="ECO:0000313" key="2">
    <source>
        <dbReference type="Proteomes" id="UP000638462"/>
    </source>
</evidence>
<accession>A0ABQ1TD91</accession>
<proteinExistence type="predicted"/>